<evidence type="ECO:0000313" key="3">
    <source>
        <dbReference type="Proteomes" id="UP001163293"/>
    </source>
</evidence>
<dbReference type="GO" id="GO:0015074">
    <property type="term" value="P:DNA integration"/>
    <property type="evidence" value="ECO:0007669"/>
    <property type="project" value="InterPro"/>
</dbReference>
<dbReference type="InterPro" id="IPR012337">
    <property type="entry name" value="RNaseH-like_sf"/>
</dbReference>
<dbReference type="RefSeq" id="WP_139126915.1">
    <property type="nucleotide sequence ID" value="NZ_CP101187.1"/>
</dbReference>
<proteinExistence type="predicted"/>
<dbReference type="AlphaFoldDB" id="A0AAX3EPG0"/>
<dbReference type="PANTHER" id="PTHR35004:SF6">
    <property type="entry name" value="TRANSPOSASE"/>
    <property type="match status" value="1"/>
</dbReference>
<geneLocation type="plasmid" evidence="2 3">
    <name>unnamed2</name>
</geneLocation>
<reference evidence="2" key="1">
    <citation type="submission" date="2022-07" db="EMBL/GenBank/DDBJ databases">
        <authorList>
            <person name="Wu T."/>
        </authorList>
    </citation>
    <scope>NUCLEOTIDE SEQUENCE</scope>
    <source>
        <strain evidence="2">SD-1</strain>
        <plasmid evidence="2">unnamed2</plasmid>
    </source>
</reference>
<dbReference type="Pfam" id="PF09299">
    <property type="entry name" value="Mu-transpos_C"/>
    <property type="match status" value="1"/>
</dbReference>
<evidence type="ECO:0000313" key="2">
    <source>
        <dbReference type="EMBL" id="UYW00027.1"/>
    </source>
</evidence>
<dbReference type="InterPro" id="IPR009004">
    <property type="entry name" value="Transposase_Mu_C"/>
</dbReference>
<dbReference type="InterPro" id="IPR036397">
    <property type="entry name" value="RNaseH_sf"/>
</dbReference>
<keyword evidence="2" id="KW-0614">Plasmid</keyword>
<gene>
    <name evidence="2" type="ORF">NL394_22725</name>
</gene>
<sequence>MDGAARWRILRLHVEDGIALTALARETGIGLRTLERWHARYRIDGYAGLSTGQRSDAGTHHLPAELVRLIEGLALSKPRPAIATLHRRVTRICGTRGWPVPSYGVVRSIVAALDPGMVTLALEGAGSYRDKYELVLRRQAEHPNAMWQSDHTLLDILVVGTDGKPARPWLTAIIDDCSRAICGYTVFLGAPSAMNTALALRQAIWHKPDPAWPMCGLPDVLYVDHGSDFISHHLTRTTVDLHIRLIHSTVARPQGRGKIERFFGTVNTELLADLPGYITEDHLAPTPKLSLAELDSALEGFVATYNDRSHSELDTSPRSAWIAEGWLPRMPESLEDLDGLLLTVAQSRVVQRDGIRFQGLRYVSPTLAGYVGRPVVIRYDPRDITEIRVFDHDEFLCKAVNQEHQAQKIGLKEIQAARNARRRALRQGINERIAVVAAHTTEAPPTAEPPAPAPAPRRKLKVYREDLM</sequence>
<dbReference type="InterPro" id="IPR001584">
    <property type="entry name" value="Integrase_cat-core"/>
</dbReference>
<dbReference type="EMBL" id="CP101187">
    <property type="protein sequence ID" value="UYW00027.1"/>
    <property type="molecule type" value="Genomic_DNA"/>
</dbReference>
<dbReference type="Gene3D" id="2.30.30.130">
    <property type="entry name" value="Transposase, Mu, C-terminal"/>
    <property type="match status" value="1"/>
</dbReference>
<organism evidence="2 3">
    <name type="scientific">Paenarthrobacter ureafaciens</name>
    <dbReference type="NCBI Taxonomy" id="37931"/>
    <lineage>
        <taxon>Bacteria</taxon>
        <taxon>Bacillati</taxon>
        <taxon>Actinomycetota</taxon>
        <taxon>Actinomycetes</taxon>
        <taxon>Micrococcales</taxon>
        <taxon>Micrococcaceae</taxon>
        <taxon>Paenarthrobacter</taxon>
    </lineage>
</organism>
<dbReference type="PROSITE" id="PS50994">
    <property type="entry name" value="INTEGRASE"/>
    <property type="match status" value="1"/>
</dbReference>
<name>A0AAX3EPG0_PAEUR</name>
<evidence type="ECO:0000259" key="1">
    <source>
        <dbReference type="PROSITE" id="PS50994"/>
    </source>
</evidence>
<protein>
    <submittedName>
        <fullName evidence="2">Mu transposase C-terminal domain-containing protein</fullName>
    </submittedName>
</protein>
<feature type="domain" description="Integrase catalytic" evidence="1">
    <location>
        <begin position="139"/>
        <end position="325"/>
    </location>
</feature>
<keyword evidence="3" id="KW-1185">Reference proteome</keyword>
<dbReference type="Pfam" id="PF00665">
    <property type="entry name" value="rve"/>
    <property type="match status" value="1"/>
</dbReference>
<dbReference type="SUPFAM" id="SSF50610">
    <property type="entry name" value="mu transposase, C-terminal domain"/>
    <property type="match status" value="1"/>
</dbReference>
<dbReference type="Proteomes" id="UP001163293">
    <property type="component" value="Plasmid unnamed2"/>
</dbReference>
<dbReference type="GO" id="GO:0003676">
    <property type="term" value="F:nucleic acid binding"/>
    <property type="evidence" value="ECO:0007669"/>
    <property type="project" value="InterPro"/>
</dbReference>
<dbReference type="PANTHER" id="PTHR35004">
    <property type="entry name" value="TRANSPOSASE RV3428C-RELATED"/>
    <property type="match status" value="1"/>
</dbReference>
<dbReference type="SUPFAM" id="SSF53098">
    <property type="entry name" value="Ribonuclease H-like"/>
    <property type="match status" value="1"/>
</dbReference>
<dbReference type="Gene3D" id="3.30.420.10">
    <property type="entry name" value="Ribonuclease H-like superfamily/Ribonuclease H"/>
    <property type="match status" value="1"/>
</dbReference>
<dbReference type="GeneID" id="93243126"/>
<dbReference type="InterPro" id="IPR009057">
    <property type="entry name" value="Homeodomain-like_sf"/>
</dbReference>
<dbReference type="InterPro" id="IPR015378">
    <property type="entry name" value="Transposase-like_Mu_C"/>
</dbReference>
<dbReference type="Pfam" id="PF13384">
    <property type="entry name" value="HTH_23"/>
    <property type="match status" value="1"/>
</dbReference>
<accession>A0AAX3EPG0</accession>
<dbReference type="SUPFAM" id="SSF46689">
    <property type="entry name" value="Homeodomain-like"/>
    <property type="match status" value="1"/>
</dbReference>